<evidence type="ECO:0000259" key="5">
    <source>
        <dbReference type="PROSITE" id="PS50931"/>
    </source>
</evidence>
<dbReference type="Pfam" id="PF03466">
    <property type="entry name" value="LysR_substrate"/>
    <property type="match status" value="1"/>
</dbReference>
<protein>
    <submittedName>
        <fullName evidence="6">LysR substrate-binding protein</fullName>
    </submittedName>
</protein>
<dbReference type="HOGENOM" id="CLU_039613_16_2_6"/>
<keyword evidence="2" id="KW-0805">Transcription regulation</keyword>
<keyword evidence="4" id="KW-0804">Transcription</keyword>
<dbReference type="InterPro" id="IPR036388">
    <property type="entry name" value="WH-like_DNA-bd_sf"/>
</dbReference>
<gene>
    <name evidence="6" type="ordered locus">Nhal_1613</name>
</gene>
<evidence type="ECO:0000256" key="1">
    <source>
        <dbReference type="ARBA" id="ARBA00009437"/>
    </source>
</evidence>
<dbReference type="FunFam" id="3.40.190.290:FF:000001">
    <property type="entry name" value="Transcriptional regulator, LysR family"/>
    <property type="match status" value="1"/>
</dbReference>
<dbReference type="KEGG" id="nhl:Nhal_1613"/>
<evidence type="ECO:0000256" key="2">
    <source>
        <dbReference type="ARBA" id="ARBA00023015"/>
    </source>
</evidence>
<dbReference type="FunFam" id="1.10.10.10:FF:000001">
    <property type="entry name" value="LysR family transcriptional regulator"/>
    <property type="match status" value="1"/>
</dbReference>
<keyword evidence="7" id="KW-1185">Reference proteome</keyword>
<accession>D5C1W4</accession>
<dbReference type="Proteomes" id="UP000001844">
    <property type="component" value="Chromosome"/>
</dbReference>
<dbReference type="AlphaFoldDB" id="D5C1W4"/>
<dbReference type="PANTHER" id="PTHR30537:SF5">
    <property type="entry name" value="HTH-TYPE TRANSCRIPTIONAL ACTIVATOR TTDR-RELATED"/>
    <property type="match status" value="1"/>
</dbReference>
<dbReference type="GO" id="GO:0003700">
    <property type="term" value="F:DNA-binding transcription factor activity"/>
    <property type="evidence" value="ECO:0007669"/>
    <property type="project" value="InterPro"/>
</dbReference>
<dbReference type="OrthoDB" id="5572602at2"/>
<sequence>MQDLNLMAIFARVVEVGSFSEAARRMDTSRSAVSKAVAKLEKSLGARLLNRSTRHLSLTEAGAALVEHAARILEEAEQAERVVSSLHAEPRGMLRVSVSVAFGTLHIAPALADFVARYPEIKIDMAITDRPIDLAEEGYDVIIRVTGEPDLNLVARKLAPVHRKLCATPEYFLRRGIPRTPEDLVNHDCLDYTLSGEQGYWHFTGPEGKIAVPVSGPLRINDDDALSQAVLGGLGIALLPTFTVGKDLQEGRLQAVLSEYLPVERYIYAMYLPTRHLPAKIRAFIDFLLARFGPEPYWDRPIGKN</sequence>
<evidence type="ECO:0000313" key="7">
    <source>
        <dbReference type="Proteomes" id="UP000001844"/>
    </source>
</evidence>
<evidence type="ECO:0000313" key="6">
    <source>
        <dbReference type="EMBL" id="ADE14747.1"/>
    </source>
</evidence>
<organism evidence="6 7">
    <name type="scientific">Nitrosococcus halophilus (strain Nc4)</name>
    <dbReference type="NCBI Taxonomy" id="472759"/>
    <lineage>
        <taxon>Bacteria</taxon>
        <taxon>Pseudomonadati</taxon>
        <taxon>Pseudomonadota</taxon>
        <taxon>Gammaproteobacteria</taxon>
        <taxon>Chromatiales</taxon>
        <taxon>Chromatiaceae</taxon>
        <taxon>Nitrosococcus</taxon>
    </lineage>
</organism>
<keyword evidence="3" id="KW-0238">DNA-binding</keyword>
<dbReference type="InterPro" id="IPR036390">
    <property type="entry name" value="WH_DNA-bd_sf"/>
</dbReference>
<dbReference type="CDD" id="cd08422">
    <property type="entry name" value="PBP2_CrgA_like"/>
    <property type="match status" value="1"/>
</dbReference>
<dbReference type="Gene3D" id="1.10.10.10">
    <property type="entry name" value="Winged helix-like DNA-binding domain superfamily/Winged helix DNA-binding domain"/>
    <property type="match status" value="1"/>
</dbReference>
<proteinExistence type="inferred from homology"/>
<dbReference type="Pfam" id="PF00126">
    <property type="entry name" value="HTH_1"/>
    <property type="match status" value="1"/>
</dbReference>
<dbReference type="Gene3D" id="3.40.190.290">
    <property type="match status" value="1"/>
</dbReference>
<evidence type="ECO:0000256" key="4">
    <source>
        <dbReference type="ARBA" id="ARBA00023163"/>
    </source>
</evidence>
<dbReference type="SUPFAM" id="SSF53850">
    <property type="entry name" value="Periplasmic binding protein-like II"/>
    <property type="match status" value="1"/>
</dbReference>
<name>D5C1W4_NITHN</name>
<dbReference type="eggNOG" id="COG0583">
    <property type="taxonomic scope" value="Bacteria"/>
</dbReference>
<evidence type="ECO:0000256" key="3">
    <source>
        <dbReference type="ARBA" id="ARBA00023125"/>
    </source>
</evidence>
<dbReference type="GO" id="GO:0006351">
    <property type="term" value="P:DNA-templated transcription"/>
    <property type="evidence" value="ECO:0007669"/>
    <property type="project" value="TreeGrafter"/>
</dbReference>
<dbReference type="InterPro" id="IPR000847">
    <property type="entry name" value="LysR_HTH_N"/>
</dbReference>
<dbReference type="GO" id="GO:0043565">
    <property type="term" value="F:sequence-specific DNA binding"/>
    <property type="evidence" value="ECO:0007669"/>
    <property type="project" value="TreeGrafter"/>
</dbReference>
<dbReference type="EMBL" id="CP001798">
    <property type="protein sequence ID" value="ADE14747.1"/>
    <property type="molecule type" value="Genomic_DNA"/>
</dbReference>
<dbReference type="PANTHER" id="PTHR30537">
    <property type="entry name" value="HTH-TYPE TRANSCRIPTIONAL REGULATOR"/>
    <property type="match status" value="1"/>
</dbReference>
<reference evidence="7" key="1">
    <citation type="submission" date="2010-04" db="EMBL/GenBank/DDBJ databases">
        <title>Complete genome sequence of Nitrosococcus halophilus Nc4, a salt-adapted, aerobic obligate ammonia-oxidizing sulfur purple bacterium.</title>
        <authorList>
            <consortium name="US DOE Joint Genome Institute"/>
            <person name="Campbell M.A."/>
            <person name="Malfatti S.A."/>
            <person name="Chain P.S.G."/>
            <person name="Heidelberg J.F."/>
            <person name="Ward B.B."/>
            <person name="Klotz M.G."/>
        </authorList>
    </citation>
    <scope>NUCLEOTIDE SEQUENCE [LARGE SCALE GENOMIC DNA]</scope>
    <source>
        <strain evidence="7">Nc4</strain>
    </source>
</reference>
<dbReference type="SUPFAM" id="SSF46785">
    <property type="entry name" value="Winged helix' DNA-binding domain"/>
    <property type="match status" value="1"/>
</dbReference>
<dbReference type="PROSITE" id="PS50931">
    <property type="entry name" value="HTH_LYSR"/>
    <property type="match status" value="1"/>
</dbReference>
<dbReference type="InterPro" id="IPR058163">
    <property type="entry name" value="LysR-type_TF_proteobact-type"/>
</dbReference>
<feature type="domain" description="HTH lysR-type" evidence="5">
    <location>
        <begin position="1"/>
        <end position="59"/>
    </location>
</feature>
<dbReference type="STRING" id="472759.Nhal_1613"/>
<comment type="similarity">
    <text evidence="1">Belongs to the LysR transcriptional regulatory family.</text>
</comment>
<dbReference type="InterPro" id="IPR005119">
    <property type="entry name" value="LysR_subst-bd"/>
</dbReference>
<dbReference type="PRINTS" id="PR00039">
    <property type="entry name" value="HTHLYSR"/>
</dbReference>